<keyword evidence="2" id="KW-0012">Acyltransferase</keyword>
<evidence type="ECO:0000259" key="1">
    <source>
        <dbReference type="SMART" id="SM00563"/>
    </source>
</evidence>
<dbReference type="PANTHER" id="PTHR22753">
    <property type="entry name" value="TRANSMEMBRANE PROTEIN 68"/>
    <property type="match status" value="1"/>
</dbReference>
<dbReference type="EMBL" id="JAHWDQ010000002">
    <property type="protein sequence ID" value="MBW2941325.1"/>
    <property type="molecule type" value="Genomic_DNA"/>
</dbReference>
<dbReference type="InterPro" id="IPR002123">
    <property type="entry name" value="Plipid/glycerol_acylTrfase"/>
</dbReference>
<name>A0ABS6VSM5_9GAMM</name>
<dbReference type="GO" id="GO:0016746">
    <property type="term" value="F:acyltransferase activity"/>
    <property type="evidence" value="ECO:0007669"/>
    <property type="project" value="UniProtKB-KW"/>
</dbReference>
<reference evidence="2" key="1">
    <citation type="submission" date="2021-07" db="EMBL/GenBank/DDBJ databases">
        <title>Zhongshania sp. CAU 1632 isolated from seawater.</title>
        <authorList>
            <person name="Kim W."/>
        </authorList>
    </citation>
    <scope>NUCLEOTIDE SEQUENCE</scope>
    <source>
        <strain evidence="2">CAU 1632</strain>
    </source>
</reference>
<organism evidence="2 3">
    <name type="scientific">Zhongshania aquimaris</name>
    <dbReference type="NCBI Taxonomy" id="2857107"/>
    <lineage>
        <taxon>Bacteria</taxon>
        <taxon>Pseudomonadati</taxon>
        <taxon>Pseudomonadota</taxon>
        <taxon>Gammaproteobacteria</taxon>
        <taxon>Cellvibrionales</taxon>
        <taxon>Spongiibacteraceae</taxon>
        <taxon>Zhongshania</taxon>
    </lineage>
</organism>
<proteinExistence type="predicted"/>
<evidence type="ECO:0000313" key="3">
    <source>
        <dbReference type="Proteomes" id="UP001166291"/>
    </source>
</evidence>
<dbReference type="CDD" id="cd07987">
    <property type="entry name" value="LPLAT_MGAT-like"/>
    <property type="match status" value="1"/>
</dbReference>
<dbReference type="SMART" id="SM00563">
    <property type="entry name" value="PlsC"/>
    <property type="match status" value="1"/>
</dbReference>
<dbReference type="Pfam" id="PF01553">
    <property type="entry name" value="Acyltransferase"/>
    <property type="match status" value="1"/>
</dbReference>
<keyword evidence="2" id="KW-0808">Transferase</keyword>
<sequence length="302" mass="33699">MSMDDGDKIIIETTTLAKDDHKDIDVAEIVADSLAAEGAARQRHTTLYSILRRIFSPTVVGQENIPPTPVLLVGNHALLALDVPLIQSTFLHESGRLVRAMGDRVLFGNPTVRKAMISQGGILGHPEICAKMMEAGKDLLVFPGGSYEVNKPANQRYQLKWKERYGFVKLAAMHGYTILPFATIGPDEFYGRYMESAQWYNSALGKLLIRLGVLSGDGRTDLLPPIPKGVWGTLIPKPERFYMSIGKPIYLREYKGQTLAQNQLEAIRNETSASIETQIRDLLLARAQNAEQEGWLRRLLIR</sequence>
<dbReference type="Proteomes" id="UP001166291">
    <property type="component" value="Unassembled WGS sequence"/>
</dbReference>
<protein>
    <submittedName>
        <fullName evidence="2">Acyltransferase family protein</fullName>
    </submittedName>
</protein>
<evidence type="ECO:0000313" key="2">
    <source>
        <dbReference type="EMBL" id="MBW2941325.1"/>
    </source>
</evidence>
<gene>
    <name evidence="2" type="ORF">KXJ70_11070</name>
</gene>
<dbReference type="PANTHER" id="PTHR22753:SF14">
    <property type="entry name" value="MONOACYLGLYCEROL_DIACYLGLYCEROL O-ACYLTRANSFERASE"/>
    <property type="match status" value="1"/>
</dbReference>
<feature type="domain" description="Phospholipid/glycerol acyltransferase" evidence="1">
    <location>
        <begin position="70"/>
        <end position="186"/>
    </location>
</feature>
<keyword evidence="3" id="KW-1185">Reference proteome</keyword>
<dbReference type="RefSeq" id="WP_219043562.1">
    <property type="nucleotide sequence ID" value="NZ_JAHWDQ010000002.1"/>
</dbReference>
<accession>A0ABS6VSM5</accession>
<comment type="caution">
    <text evidence="2">The sequence shown here is derived from an EMBL/GenBank/DDBJ whole genome shotgun (WGS) entry which is preliminary data.</text>
</comment>